<dbReference type="Pfam" id="PF00293">
    <property type="entry name" value="NUDIX"/>
    <property type="match status" value="1"/>
</dbReference>
<dbReference type="GO" id="GO:0006203">
    <property type="term" value="P:dGTP catabolic process"/>
    <property type="evidence" value="ECO:0007669"/>
    <property type="project" value="TreeGrafter"/>
</dbReference>
<keyword evidence="4" id="KW-1185">Reference proteome</keyword>
<dbReference type="InterPro" id="IPR000086">
    <property type="entry name" value="NUDIX_hydrolase_dom"/>
</dbReference>
<dbReference type="PROSITE" id="PS51462">
    <property type="entry name" value="NUDIX"/>
    <property type="match status" value="1"/>
</dbReference>
<dbReference type="InterPro" id="IPR015797">
    <property type="entry name" value="NUDIX_hydrolase-like_dom_sf"/>
</dbReference>
<dbReference type="PANTHER" id="PTHR16099:SF5">
    <property type="entry name" value="NUCLEOTIDE TRIPHOSPHATE DIPHOSPHATASE NUDT15"/>
    <property type="match status" value="1"/>
</dbReference>
<dbReference type="GO" id="GO:0005829">
    <property type="term" value="C:cytosol"/>
    <property type="evidence" value="ECO:0007669"/>
    <property type="project" value="TreeGrafter"/>
</dbReference>
<evidence type="ECO:0000256" key="1">
    <source>
        <dbReference type="ARBA" id="ARBA00022801"/>
    </source>
</evidence>
<dbReference type="AlphaFoldDB" id="K0SS77"/>
<protein>
    <recommendedName>
        <fullName evidence="2">Nudix hydrolase domain-containing protein</fullName>
    </recommendedName>
</protein>
<dbReference type="EMBL" id="AGNL01011745">
    <property type="protein sequence ID" value="EJK68220.1"/>
    <property type="molecule type" value="Genomic_DNA"/>
</dbReference>
<dbReference type="SUPFAM" id="SSF55811">
    <property type="entry name" value="Nudix"/>
    <property type="match status" value="1"/>
</dbReference>
<reference evidence="3 4" key="1">
    <citation type="journal article" date="2012" name="Genome Biol.">
        <title>Genome and low-iron response of an oceanic diatom adapted to chronic iron limitation.</title>
        <authorList>
            <person name="Lommer M."/>
            <person name="Specht M."/>
            <person name="Roy A.S."/>
            <person name="Kraemer L."/>
            <person name="Andreson R."/>
            <person name="Gutowska M.A."/>
            <person name="Wolf J."/>
            <person name="Bergner S.V."/>
            <person name="Schilhabel M.B."/>
            <person name="Klostermeier U.C."/>
            <person name="Beiko R.G."/>
            <person name="Rosenstiel P."/>
            <person name="Hippler M."/>
            <person name="Laroche J."/>
        </authorList>
    </citation>
    <scope>NUCLEOTIDE SEQUENCE [LARGE SCALE GENOMIC DNA]</scope>
    <source>
        <strain evidence="3 4">CCMP1005</strain>
    </source>
</reference>
<evidence type="ECO:0000259" key="2">
    <source>
        <dbReference type="PROSITE" id="PS51462"/>
    </source>
</evidence>
<organism evidence="3 4">
    <name type="scientific">Thalassiosira oceanica</name>
    <name type="common">Marine diatom</name>
    <dbReference type="NCBI Taxonomy" id="159749"/>
    <lineage>
        <taxon>Eukaryota</taxon>
        <taxon>Sar</taxon>
        <taxon>Stramenopiles</taxon>
        <taxon>Ochrophyta</taxon>
        <taxon>Bacillariophyta</taxon>
        <taxon>Coscinodiscophyceae</taxon>
        <taxon>Thalassiosirophycidae</taxon>
        <taxon>Thalassiosirales</taxon>
        <taxon>Thalassiosiraceae</taxon>
        <taxon>Thalassiosira</taxon>
    </lineage>
</organism>
<sequence>MAGVVRVGVGVIVRDPKGHKVFAGLRKGSHGEGTLALPGGHLEMYETFSTCAVRETLEETGLEIQNLQFGHLTNDPMQSEGKHYVTIFMLAECKNADARPRNLEPHKCSGWESFSWQELKELSTDQDSSKPKLFGPLLNLVRDEPKLVVDFVNKST</sequence>
<proteinExistence type="predicted"/>
<dbReference type="OMA" id="HFEASRN"/>
<gene>
    <name evidence="3" type="ORF">THAOC_10622</name>
</gene>
<dbReference type="OrthoDB" id="447842at2759"/>
<dbReference type="PANTHER" id="PTHR16099">
    <property type="entry name" value="8-OXO-DGTP DIPHOSPHATES NUDT15"/>
    <property type="match status" value="1"/>
</dbReference>
<dbReference type="GO" id="GO:0035539">
    <property type="term" value="F:8-oxo-7,8-dihydrodeoxyguanosine triphosphate pyrophosphatase activity"/>
    <property type="evidence" value="ECO:0007669"/>
    <property type="project" value="TreeGrafter"/>
</dbReference>
<dbReference type="Gene3D" id="3.90.79.10">
    <property type="entry name" value="Nucleoside Triphosphate Pyrophosphohydrolase"/>
    <property type="match status" value="1"/>
</dbReference>
<comment type="caution">
    <text evidence="3">The sequence shown here is derived from an EMBL/GenBank/DDBJ whole genome shotgun (WGS) entry which is preliminary data.</text>
</comment>
<dbReference type="InterPro" id="IPR020084">
    <property type="entry name" value="NUDIX_hydrolase_CS"/>
</dbReference>
<dbReference type="PROSITE" id="PS00893">
    <property type="entry name" value="NUDIX_BOX"/>
    <property type="match status" value="1"/>
</dbReference>
<dbReference type="CDD" id="cd04678">
    <property type="entry name" value="NUDIX_MTH2_Nudt15"/>
    <property type="match status" value="1"/>
</dbReference>
<accession>K0SS77</accession>
<feature type="domain" description="Nudix hydrolase" evidence="2">
    <location>
        <begin position="4"/>
        <end position="140"/>
    </location>
</feature>
<keyword evidence="1" id="KW-0378">Hydrolase</keyword>
<dbReference type="eggNOG" id="ENOG502S3YT">
    <property type="taxonomic scope" value="Eukaryota"/>
</dbReference>
<name>K0SS77_THAOC</name>
<dbReference type="Proteomes" id="UP000266841">
    <property type="component" value="Unassembled WGS sequence"/>
</dbReference>
<evidence type="ECO:0000313" key="3">
    <source>
        <dbReference type="EMBL" id="EJK68220.1"/>
    </source>
</evidence>
<dbReference type="FunFam" id="3.90.79.10:FF:000060">
    <property type="entry name" value="Nudix hydrolase 1"/>
    <property type="match status" value="1"/>
</dbReference>
<evidence type="ECO:0000313" key="4">
    <source>
        <dbReference type="Proteomes" id="UP000266841"/>
    </source>
</evidence>